<dbReference type="InterPro" id="IPR044974">
    <property type="entry name" value="Disease_R_plants"/>
</dbReference>
<keyword evidence="15" id="KW-1185">Reference proteome</keyword>
<dbReference type="OrthoDB" id="646178at2759"/>
<dbReference type="Gene3D" id="1.10.238.10">
    <property type="entry name" value="EF-hand"/>
    <property type="match status" value="1"/>
</dbReference>
<evidence type="ECO:0000256" key="2">
    <source>
        <dbReference type="ARBA" id="ARBA00004496"/>
    </source>
</evidence>
<keyword evidence="8" id="KW-0677">Repeat</keyword>
<feature type="domain" description="Protein kinase" evidence="12">
    <location>
        <begin position="993"/>
        <end position="1277"/>
    </location>
</feature>
<dbReference type="SUPFAM" id="SSF51110">
    <property type="entry name" value="alpha-D-mannose-specific plant lectins"/>
    <property type="match status" value="1"/>
</dbReference>
<dbReference type="SUPFAM" id="SSF54277">
    <property type="entry name" value="CAD &amp; PB1 domains"/>
    <property type="match status" value="1"/>
</dbReference>
<dbReference type="Gene3D" id="3.80.10.10">
    <property type="entry name" value="Ribonuclease Inhibitor"/>
    <property type="match status" value="1"/>
</dbReference>
<dbReference type="InterPro" id="IPR002182">
    <property type="entry name" value="NB-ARC"/>
</dbReference>
<dbReference type="GO" id="GO:0051607">
    <property type="term" value="P:defense response to virus"/>
    <property type="evidence" value="ECO:0007669"/>
    <property type="project" value="UniProtKB-ARBA"/>
</dbReference>
<dbReference type="InterPro" id="IPR058922">
    <property type="entry name" value="WHD_DRP"/>
</dbReference>
<evidence type="ECO:0000256" key="4">
    <source>
        <dbReference type="ARBA" id="ARBA00022490"/>
    </source>
</evidence>
<name>A0A5J5B0C0_9ASTE</name>
<dbReference type="InterPro" id="IPR036388">
    <property type="entry name" value="WH-like_DNA-bd_sf"/>
</dbReference>
<dbReference type="GO" id="GO:0009626">
    <property type="term" value="P:plant-type hypersensitive response"/>
    <property type="evidence" value="ECO:0007669"/>
    <property type="project" value="UniProtKB-KW"/>
</dbReference>
<evidence type="ECO:0000256" key="3">
    <source>
        <dbReference type="ARBA" id="ARBA00008894"/>
    </source>
</evidence>
<comment type="subcellular location">
    <subcellularLocation>
        <location evidence="2">Cytoplasm</location>
    </subcellularLocation>
</comment>
<evidence type="ECO:0000259" key="12">
    <source>
        <dbReference type="PROSITE" id="PS50011"/>
    </source>
</evidence>
<dbReference type="SMART" id="SM00666">
    <property type="entry name" value="PB1"/>
    <property type="match status" value="1"/>
</dbReference>
<dbReference type="GO" id="GO:0004672">
    <property type="term" value="F:protein kinase activity"/>
    <property type="evidence" value="ECO:0007669"/>
    <property type="project" value="InterPro"/>
</dbReference>
<dbReference type="InterPro" id="IPR032675">
    <property type="entry name" value="LRR_dom_sf"/>
</dbReference>
<dbReference type="SMART" id="SM00220">
    <property type="entry name" value="S_TKc"/>
    <property type="match status" value="1"/>
</dbReference>
<dbReference type="SUPFAM" id="SSF52058">
    <property type="entry name" value="L domain-like"/>
    <property type="match status" value="1"/>
</dbReference>
<dbReference type="InterPro" id="IPR002048">
    <property type="entry name" value="EF_hand_dom"/>
</dbReference>
<accession>A0A5J5B0C0</accession>
<dbReference type="PRINTS" id="PR00364">
    <property type="entry name" value="DISEASERSIST"/>
</dbReference>
<evidence type="ECO:0000256" key="1">
    <source>
        <dbReference type="ARBA" id="ARBA00002074"/>
    </source>
</evidence>
<dbReference type="Pfam" id="PF23559">
    <property type="entry name" value="WHD_DRP"/>
    <property type="match status" value="1"/>
</dbReference>
<reference evidence="14 15" key="1">
    <citation type="submission" date="2019-09" db="EMBL/GenBank/DDBJ databases">
        <title>A chromosome-level genome assembly of the Chinese tupelo Nyssa sinensis.</title>
        <authorList>
            <person name="Yang X."/>
            <person name="Kang M."/>
            <person name="Yang Y."/>
            <person name="Xiong H."/>
            <person name="Wang M."/>
            <person name="Zhang Z."/>
            <person name="Wang Z."/>
            <person name="Wu H."/>
            <person name="Ma T."/>
            <person name="Liu J."/>
            <person name="Xi Z."/>
        </authorList>
    </citation>
    <scope>NUCLEOTIDE SEQUENCE [LARGE SCALE GENOMIC DNA]</scope>
    <source>
        <strain evidence="14">J267</strain>
        <tissue evidence="14">Leaf</tissue>
    </source>
</reference>
<evidence type="ECO:0000256" key="8">
    <source>
        <dbReference type="ARBA" id="ARBA00022737"/>
    </source>
</evidence>
<evidence type="ECO:0000256" key="6">
    <source>
        <dbReference type="ARBA" id="ARBA00022667"/>
    </source>
</evidence>
<dbReference type="GO" id="GO:0005509">
    <property type="term" value="F:calcium ion binding"/>
    <property type="evidence" value="ECO:0007669"/>
    <property type="project" value="InterPro"/>
</dbReference>
<sequence>MHNLLFTPLKNSSTDNLNFASQLPEEFVQPIITCSNFFSWSASESRNFCKNLREMAEGTAVDFFLDNLMELMNCRFDLIRCENKKLKSLYEELEYLRRFIKDTEEIRNEDEKVNNLVAKIRDVAFEAENIVDLFVVDVVSEKSTDLDSCLIHIFQSSSSDMQLMCSSGGEILHQWTYDGGFSRRLGRSRKLTYDGGYTRIVDVYGGICFSSLVRMLSSIFDTTNFSIKYKLPNEDSYALITVATDKDVYDMREAYDRFQRSNFPLNRGWFRLFLISAEAPGSSASCISDSLIHCWRTEFQFFRELPIFHGSLELTGVQEEIGSIKTEMLEIYGNKLNGVGLPEVKTFSYASRSRPSAPNVEAETVVGFDHEVHTIKERLIGVSNSAPLEVISIVGMAGLGKTTLAQKLYDDPLVVHHFYIRGWTYVSQVFQKRDLLLGILSSFVQQRNEIYEMNYEKLGEELYKRLKGRRYLVVMDDIWHIEAWNDTKKYFPNDNNGSIILVTSRMTHLALQTKPDSPPHFLPFLTDDESWDLLQKKVFQKNSCPTELVEIGKQIVKKCQGLPLAIVVVAGLLAKTAKTESWWKKVAESVSSYILSDPKQYMDTLALSYNHLPPHLKSCFLFMGAFPEDFEIPVRKLIWLWIAEGFIGQTRQKSLEDVAQEYLMDLIDRSLVLVAKKSAGVIKACRVHDMLRDLCLRKAKEENFLRNIYRNEQLSSFFPSSPRKIRRLCIHSQLFTHISLGSSAPFVRSFLWFDSKTVGASFNIRESFKLLRVLDLSPIKILNIPTEIGSLVHLRYLALQNDYESILPHSISQLWNLETLIFIRRFKPYNAEEAWDCAIDTSFDSIESTKSRVLLYVPPSIWKMVKLRHIQIPQGSSTRELTDDVYPLVLDNLQTISQVHPTKSFENVLARTPNLKKLGFCGNLISESTKCFYLTFPDLTSLKYLETLKLSSLIDRQYFCSGPFNHYKSCVFQWDKFPPNLKKLTLKDTCLAWKEMSILGKIPNLEVLKLMHNACIGVRWETSEGGFRRLKFLKLDNLHFERWSVDSIHLPSLQHLVLSMCQQLENIPSGLGDIPTLKIIELSWCSHSAMNSAMQIQEEQQTLGNDLLNGSPTEKSPIDDSSGILNITREGSLVLLNHTDGIIWSSNSSRSAKIPFAQLLDSDVPQAWVFFKPGEIFNEIVGSPYYMAPEVLKGNYGPEVDVWSAGVILYILLCGVPPFWAETEKEVAQAIIRSVVDFKRDPWRKVSDLVKDLVKKMLNPDVKLRHTAQEVLDHPWLQNAKKAPNVSLGETVRARLKQFSVMNKLKKRALKVIAEHFSVEEVAGIKEGFQLMDTGNKGKINIDELRVGLQKLGHQIPEADLQILMEERWISELSGLNRNNPARPGRDLVCLEEKAAAEERRKNGAPL</sequence>
<dbReference type="GO" id="GO:0005524">
    <property type="term" value="F:ATP binding"/>
    <property type="evidence" value="ECO:0007669"/>
    <property type="project" value="UniProtKB-KW"/>
</dbReference>
<keyword evidence="9" id="KW-0547">Nucleotide-binding</keyword>
<keyword evidence="11" id="KW-0067">ATP-binding</keyword>
<dbReference type="InterPro" id="IPR041118">
    <property type="entry name" value="Rx_N"/>
</dbReference>
<dbReference type="Proteomes" id="UP000325577">
    <property type="component" value="Linkage Group LG17"/>
</dbReference>
<dbReference type="Pfam" id="PF00069">
    <property type="entry name" value="Pkinase"/>
    <property type="match status" value="1"/>
</dbReference>
<dbReference type="Gene3D" id="1.20.5.4130">
    <property type="match status" value="1"/>
</dbReference>
<dbReference type="Pfam" id="PF00564">
    <property type="entry name" value="PB1"/>
    <property type="match status" value="1"/>
</dbReference>
<dbReference type="InterPro" id="IPR027417">
    <property type="entry name" value="P-loop_NTPase"/>
</dbReference>
<organism evidence="14 15">
    <name type="scientific">Nyssa sinensis</name>
    <dbReference type="NCBI Taxonomy" id="561372"/>
    <lineage>
        <taxon>Eukaryota</taxon>
        <taxon>Viridiplantae</taxon>
        <taxon>Streptophyta</taxon>
        <taxon>Embryophyta</taxon>
        <taxon>Tracheophyta</taxon>
        <taxon>Spermatophyta</taxon>
        <taxon>Magnoliopsida</taxon>
        <taxon>eudicotyledons</taxon>
        <taxon>Gunneridae</taxon>
        <taxon>Pentapetalae</taxon>
        <taxon>asterids</taxon>
        <taxon>Cornales</taxon>
        <taxon>Nyssaceae</taxon>
        <taxon>Nyssa</taxon>
    </lineage>
</organism>
<dbReference type="CDD" id="cd14798">
    <property type="entry name" value="RX-CC_like"/>
    <property type="match status" value="1"/>
</dbReference>
<keyword evidence="10" id="KW-0611">Plant defense</keyword>
<gene>
    <name evidence="14" type="ORF">F0562_030365</name>
</gene>
<proteinExistence type="inferred from homology"/>
<dbReference type="InterPro" id="IPR000270">
    <property type="entry name" value="PB1_dom"/>
</dbReference>
<keyword evidence="6" id="KW-0381">Hypersensitive response</keyword>
<feature type="domain" description="EF-hand" evidence="13">
    <location>
        <begin position="1320"/>
        <end position="1355"/>
    </location>
</feature>
<dbReference type="InterPro" id="IPR000719">
    <property type="entry name" value="Prot_kinase_dom"/>
</dbReference>
<evidence type="ECO:0000256" key="11">
    <source>
        <dbReference type="ARBA" id="ARBA00022840"/>
    </source>
</evidence>
<dbReference type="FunFam" id="3.40.50.300:FF:001091">
    <property type="entry name" value="Probable disease resistance protein At1g61300"/>
    <property type="match status" value="1"/>
</dbReference>
<evidence type="ECO:0008006" key="16">
    <source>
        <dbReference type="Google" id="ProtNLM"/>
    </source>
</evidence>
<dbReference type="InterPro" id="IPR011009">
    <property type="entry name" value="Kinase-like_dom_sf"/>
</dbReference>
<dbReference type="PROSITE" id="PS50011">
    <property type="entry name" value="PROTEIN_KINASE_DOM"/>
    <property type="match status" value="1"/>
</dbReference>
<dbReference type="InterPro" id="IPR038005">
    <property type="entry name" value="RX-like_CC"/>
</dbReference>
<evidence type="ECO:0000256" key="5">
    <source>
        <dbReference type="ARBA" id="ARBA00022614"/>
    </source>
</evidence>
<dbReference type="Gene3D" id="1.10.510.10">
    <property type="entry name" value="Transferase(Phosphotransferase) domain 1"/>
    <property type="match status" value="1"/>
</dbReference>
<dbReference type="Gene3D" id="3.40.50.300">
    <property type="entry name" value="P-loop containing nucleotide triphosphate hydrolases"/>
    <property type="match status" value="1"/>
</dbReference>
<keyword evidence="4" id="KW-0963">Cytoplasm</keyword>
<comment type="similarity">
    <text evidence="3">Belongs to the disease resistance NB-LRR family.</text>
</comment>
<dbReference type="InterPro" id="IPR036426">
    <property type="entry name" value="Bulb-type_lectin_dom_sf"/>
</dbReference>
<dbReference type="GO" id="GO:0043531">
    <property type="term" value="F:ADP binding"/>
    <property type="evidence" value="ECO:0007669"/>
    <property type="project" value="InterPro"/>
</dbReference>
<dbReference type="EMBL" id="CM018040">
    <property type="protein sequence ID" value="KAA8535362.1"/>
    <property type="molecule type" value="Genomic_DNA"/>
</dbReference>
<dbReference type="PANTHER" id="PTHR23155:SF1152">
    <property type="entry name" value="AAA+ ATPASE DOMAIN-CONTAINING PROTEIN"/>
    <property type="match status" value="1"/>
</dbReference>
<evidence type="ECO:0000256" key="10">
    <source>
        <dbReference type="ARBA" id="ARBA00022821"/>
    </source>
</evidence>
<dbReference type="SUPFAM" id="SSF47473">
    <property type="entry name" value="EF-hand"/>
    <property type="match status" value="1"/>
</dbReference>
<dbReference type="FunFam" id="1.10.10.10:FF:000322">
    <property type="entry name" value="Probable disease resistance protein At1g63360"/>
    <property type="match status" value="1"/>
</dbReference>
<dbReference type="PROSITE" id="PS50222">
    <property type="entry name" value="EF_HAND_2"/>
    <property type="match status" value="1"/>
</dbReference>
<keyword evidence="5" id="KW-0433">Leucine-rich repeat</keyword>
<dbReference type="InterPro" id="IPR011992">
    <property type="entry name" value="EF-hand-dom_pair"/>
</dbReference>
<dbReference type="Gene3D" id="1.10.10.10">
    <property type="entry name" value="Winged helix-like DNA-binding domain superfamily/Winged helix DNA-binding domain"/>
    <property type="match status" value="1"/>
</dbReference>
<dbReference type="FunFam" id="1.10.8.430:FF:000003">
    <property type="entry name" value="Probable disease resistance protein At5g66910"/>
    <property type="match status" value="1"/>
</dbReference>
<dbReference type="InterPro" id="IPR042197">
    <property type="entry name" value="Apaf_helical"/>
</dbReference>
<dbReference type="Pfam" id="PF00931">
    <property type="entry name" value="NB-ARC"/>
    <property type="match status" value="1"/>
</dbReference>
<protein>
    <recommendedName>
        <fullName evidence="16">Protein kinase domain-containing protein</fullName>
    </recommendedName>
</protein>
<evidence type="ECO:0000259" key="13">
    <source>
        <dbReference type="PROSITE" id="PS50222"/>
    </source>
</evidence>
<evidence type="ECO:0000313" key="14">
    <source>
        <dbReference type="EMBL" id="KAA8535362.1"/>
    </source>
</evidence>
<dbReference type="Gene3D" id="1.10.8.430">
    <property type="entry name" value="Helical domain of apoptotic protease-activating factors"/>
    <property type="match status" value="1"/>
</dbReference>
<evidence type="ECO:0000256" key="9">
    <source>
        <dbReference type="ARBA" id="ARBA00022741"/>
    </source>
</evidence>
<evidence type="ECO:0000313" key="15">
    <source>
        <dbReference type="Proteomes" id="UP000325577"/>
    </source>
</evidence>
<dbReference type="PANTHER" id="PTHR23155">
    <property type="entry name" value="DISEASE RESISTANCE PROTEIN RP"/>
    <property type="match status" value="1"/>
</dbReference>
<evidence type="ECO:0000256" key="7">
    <source>
        <dbReference type="ARBA" id="ARBA00022729"/>
    </source>
</evidence>
<keyword evidence="7" id="KW-0732">Signal</keyword>
<dbReference type="SUPFAM" id="SSF56112">
    <property type="entry name" value="Protein kinase-like (PK-like)"/>
    <property type="match status" value="1"/>
</dbReference>
<dbReference type="SUPFAM" id="SSF52540">
    <property type="entry name" value="P-loop containing nucleoside triphosphate hydrolases"/>
    <property type="match status" value="1"/>
</dbReference>
<comment type="function">
    <text evidence="1">Confers resistance to late blight (Phytophthora infestans) races carrying the avirulence gene Avr1. Resistance proteins guard the plant against pathogens that contain an appropriate avirulence protein via an indirect interaction with this avirulence protein. That triggers a defense system including the hypersensitive response, which restricts the pathogen growth.</text>
</comment>
<dbReference type="FunFam" id="1.10.510.10:FF:001864">
    <property type="entry name" value="Calcium-dependent protein kinase SK5"/>
    <property type="match status" value="1"/>
</dbReference>
<dbReference type="Pfam" id="PF18052">
    <property type="entry name" value="Rx_N"/>
    <property type="match status" value="1"/>
</dbReference>